<dbReference type="RefSeq" id="WP_146574891.1">
    <property type="nucleotide sequence ID" value="NZ_SJPH01000006.1"/>
</dbReference>
<dbReference type="PANTHER" id="PTHR42792">
    <property type="entry name" value="FLAGELLIN"/>
    <property type="match status" value="1"/>
</dbReference>
<dbReference type="EMBL" id="SJPH01000006">
    <property type="protein sequence ID" value="TWT42693.1"/>
    <property type="molecule type" value="Genomic_DNA"/>
</dbReference>
<dbReference type="InterPro" id="IPR001029">
    <property type="entry name" value="Flagellin_N"/>
</dbReference>
<dbReference type="Proteomes" id="UP000318995">
    <property type="component" value="Unassembled WGS sequence"/>
</dbReference>
<dbReference type="InterPro" id="IPR001492">
    <property type="entry name" value="Flagellin"/>
</dbReference>
<keyword evidence="2" id="KW-0966">Cell projection</keyword>
<proteinExistence type="predicted"/>
<dbReference type="GO" id="GO:0009288">
    <property type="term" value="C:bacterial-type flagellum"/>
    <property type="evidence" value="ECO:0007669"/>
    <property type="project" value="InterPro"/>
</dbReference>
<sequence>MSNILPLSSTRVTGALTRQRITQQVQSDQNELFRLQNQLSTGYRIFLPSDDASAAQRAMALQRSIERKEQSATNLQGAQAALVTTESSLANVSSQLSSLRGEVLGVVGTLSTDEQRSAVINTIDQLMLDLQRVGNTTLTQTHLLGGAQTANAPYSAYKGFVDYYGDELSSQTFIDIGYLFNNSSPGDEVLGGLSEAVRGVVDLQPQLNPTTRLSQINGGLGLSPGGAISLTFNPTATTVPTTTVTIDLSAASTVGDVARLIEAGAPAGAEIAVEVSGNGLRLTATNGEFLIEEVAEGATARELGIRNLTLATASLQGTDLNPRLTITDRLDELVGTRARGRIVSPGDNNDLTITANQNGADFNGVTVEYVAGTAAAAVYTSATNTLTVSVVAGSTTATEVAAAINAEGTFTAQVDRRDQATANLRGTGAVALGASLGVGIDGGSGTTLDLSGGLQITNGGEETFEIDTSSAETVQDLLNLLNKREYGLAASINAAGNGLDIRSRRSGADLTIGENGGNTATALGVRTYTDASRLADFNRGVGVVIETSSADESPTQNRFQITLRDAGTTTTYDIDLTGDPPVTTVADLRAQIAAQTGGAVTAELATVGNGLVLTRTDAVDTAAAATGSATIGGDVLTLTADTPGLAGNRPFTIEVIDSLGGGLTASVVGDAITVDLGGGTPDTDAIATAISNALAGYTVTAPTVPAVVSAPVAVQSFAATGGYEADSMVVSGEIAERLGFFSETDTSITTTTATAASTDRHTLEVDSVFNTLSRMRQALLDGDGVQVGREIDRLDADINRVSFGRAEIGVRLRTLEDVSDRLATEDATLRESLSREIDADLVEVISDLTAQQASLEASLRTSATILSLSILDFI</sequence>
<keyword evidence="2" id="KW-0282">Flagellum</keyword>
<dbReference type="AlphaFoldDB" id="A0A5C5VXR0"/>
<organism evidence="2 3">
    <name type="scientific">Botrimarina hoheduenensis</name>
    <dbReference type="NCBI Taxonomy" id="2528000"/>
    <lineage>
        <taxon>Bacteria</taxon>
        <taxon>Pseudomonadati</taxon>
        <taxon>Planctomycetota</taxon>
        <taxon>Planctomycetia</taxon>
        <taxon>Pirellulales</taxon>
        <taxon>Lacipirellulaceae</taxon>
        <taxon>Botrimarina</taxon>
    </lineage>
</organism>
<dbReference type="Pfam" id="PF00669">
    <property type="entry name" value="Flagellin_N"/>
    <property type="match status" value="1"/>
</dbReference>
<feature type="domain" description="Flagellin N-terminal" evidence="1">
    <location>
        <begin position="22"/>
        <end position="138"/>
    </location>
</feature>
<accession>A0A5C5VXR0</accession>
<dbReference type="Gene3D" id="1.20.1330.10">
    <property type="entry name" value="f41 fragment of flagellin, N-terminal domain"/>
    <property type="match status" value="2"/>
</dbReference>
<keyword evidence="3" id="KW-1185">Reference proteome</keyword>
<evidence type="ECO:0000313" key="3">
    <source>
        <dbReference type="Proteomes" id="UP000318995"/>
    </source>
</evidence>
<dbReference type="OrthoDB" id="225814at2"/>
<name>A0A5C5VXR0_9BACT</name>
<reference evidence="2 3" key="1">
    <citation type="submission" date="2019-02" db="EMBL/GenBank/DDBJ databases">
        <title>Deep-cultivation of Planctomycetes and their phenomic and genomic characterization uncovers novel biology.</title>
        <authorList>
            <person name="Wiegand S."/>
            <person name="Jogler M."/>
            <person name="Boedeker C."/>
            <person name="Pinto D."/>
            <person name="Vollmers J."/>
            <person name="Rivas-Marin E."/>
            <person name="Kohn T."/>
            <person name="Peeters S.H."/>
            <person name="Heuer A."/>
            <person name="Rast P."/>
            <person name="Oberbeckmann S."/>
            <person name="Bunk B."/>
            <person name="Jeske O."/>
            <person name="Meyerdierks A."/>
            <person name="Storesund J.E."/>
            <person name="Kallscheuer N."/>
            <person name="Luecker S."/>
            <person name="Lage O.M."/>
            <person name="Pohl T."/>
            <person name="Merkel B.J."/>
            <person name="Hornburger P."/>
            <person name="Mueller R.-W."/>
            <person name="Bruemmer F."/>
            <person name="Labrenz M."/>
            <person name="Spormann A.M."/>
            <person name="Op Den Camp H."/>
            <person name="Overmann J."/>
            <person name="Amann R."/>
            <person name="Jetten M.S.M."/>
            <person name="Mascher T."/>
            <person name="Medema M.H."/>
            <person name="Devos D.P."/>
            <person name="Kaster A.-K."/>
            <person name="Ovreas L."/>
            <person name="Rohde M."/>
            <person name="Galperin M.Y."/>
            <person name="Jogler C."/>
        </authorList>
    </citation>
    <scope>NUCLEOTIDE SEQUENCE [LARGE SCALE GENOMIC DNA]</scope>
    <source>
        <strain evidence="2 3">Pla111</strain>
    </source>
</reference>
<dbReference type="SUPFAM" id="SSF64518">
    <property type="entry name" value="Phase 1 flagellin"/>
    <property type="match status" value="2"/>
</dbReference>
<dbReference type="PANTHER" id="PTHR42792:SF1">
    <property type="entry name" value="FLAGELLAR HOOK-ASSOCIATED PROTEIN 3"/>
    <property type="match status" value="1"/>
</dbReference>
<evidence type="ECO:0000259" key="1">
    <source>
        <dbReference type="Pfam" id="PF00669"/>
    </source>
</evidence>
<dbReference type="GO" id="GO:0005198">
    <property type="term" value="F:structural molecule activity"/>
    <property type="evidence" value="ECO:0007669"/>
    <property type="project" value="InterPro"/>
</dbReference>
<keyword evidence="2" id="KW-0969">Cilium</keyword>
<gene>
    <name evidence="2" type="ORF">Pla111_26660</name>
</gene>
<protein>
    <submittedName>
        <fullName evidence="2">Flagellar hook-associated protein FlgL</fullName>
    </submittedName>
</protein>
<comment type="caution">
    <text evidence="2">The sequence shown here is derived from an EMBL/GenBank/DDBJ whole genome shotgun (WGS) entry which is preliminary data.</text>
</comment>
<evidence type="ECO:0000313" key="2">
    <source>
        <dbReference type="EMBL" id="TWT42693.1"/>
    </source>
</evidence>